<dbReference type="InterPro" id="IPR001584">
    <property type="entry name" value="Integrase_cat-core"/>
</dbReference>
<keyword evidence="1" id="KW-0815">Transposition</keyword>
<evidence type="ECO:0000313" key="6">
    <source>
        <dbReference type="Proteomes" id="UP000054736"/>
    </source>
</evidence>
<dbReference type="PROSITE" id="PS50994">
    <property type="entry name" value="INTEGRASE"/>
    <property type="match status" value="1"/>
</dbReference>
<gene>
    <name evidence="5" type="ORF">Ldro_0222</name>
</gene>
<dbReference type="GO" id="GO:0032196">
    <property type="term" value="P:transposition"/>
    <property type="evidence" value="ECO:0007669"/>
    <property type="project" value="UniProtKB-KW"/>
</dbReference>
<dbReference type="GO" id="GO:0006310">
    <property type="term" value="P:DNA recombination"/>
    <property type="evidence" value="ECO:0007669"/>
    <property type="project" value="UniProtKB-KW"/>
</dbReference>
<dbReference type="InterPro" id="IPR052183">
    <property type="entry name" value="IS_Transposase"/>
</dbReference>
<dbReference type="NCBIfam" id="NF033587">
    <property type="entry name" value="transpos_IS6"/>
    <property type="match status" value="1"/>
</dbReference>
<dbReference type="InterPro" id="IPR032874">
    <property type="entry name" value="DDE_dom"/>
</dbReference>
<dbReference type="EMBL" id="LNXY01000002">
    <property type="protein sequence ID" value="KTC93534.1"/>
    <property type="molecule type" value="Genomic_DNA"/>
</dbReference>
<dbReference type="AlphaFoldDB" id="A0A0W0TD71"/>
<feature type="domain" description="Integrase catalytic" evidence="4">
    <location>
        <begin position="51"/>
        <end position="217"/>
    </location>
</feature>
<dbReference type="PATRIC" id="fig|1212489.4.peg.227"/>
<proteinExistence type="predicted"/>
<dbReference type="InterPro" id="IPR012337">
    <property type="entry name" value="RNaseH-like_sf"/>
</dbReference>
<dbReference type="InterPro" id="IPR047930">
    <property type="entry name" value="Transpos_IS6"/>
</dbReference>
<dbReference type="GO" id="GO:0015074">
    <property type="term" value="P:DNA integration"/>
    <property type="evidence" value="ECO:0007669"/>
    <property type="project" value="InterPro"/>
</dbReference>
<dbReference type="Proteomes" id="UP000054736">
    <property type="component" value="Unassembled WGS sequence"/>
</dbReference>
<dbReference type="SUPFAM" id="SSF53098">
    <property type="entry name" value="Ribonuclease H-like"/>
    <property type="match status" value="1"/>
</dbReference>
<keyword evidence="2" id="KW-0238">DNA-binding</keyword>
<organism evidence="5 6">
    <name type="scientific">Legionella drozanskii LLAP-1</name>
    <dbReference type="NCBI Taxonomy" id="1212489"/>
    <lineage>
        <taxon>Bacteria</taxon>
        <taxon>Pseudomonadati</taxon>
        <taxon>Pseudomonadota</taxon>
        <taxon>Gammaproteobacteria</taxon>
        <taxon>Legionellales</taxon>
        <taxon>Legionellaceae</taxon>
        <taxon>Legionella</taxon>
    </lineage>
</organism>
<dbReference type="GO" id="GO:0003677">
    <property type="term" value="F:DNA binding"/>
    <property type="evidence" value="ECO:0007669"/>
    <property type="project" value="UniProtKB-KW"/>
</dbReference>
<dbReference type="Pfam" id="PF13610">
    <property type="entry name" value="DDE_Tnp_IS240"/>
    <property type="match status" value="1"/>
</dbReference>
<reference evidence="5 6" key="1">
    <citation type="submission" date="2015-11" db="EMBL/GenBank/DDBJ databases">
        <title>Genomic analysis of 38 Legionella species identifies large and diverse effector repertoires.</title>
        <authorList>
            <person name="Burstein D."/>
            <person name="Amaro F."/>
            <person name="Zusman T."/>
            <person name="Lifshitz Z."/>
            <person name="Cohen O."/>
            <person name="Gilbert J.A."/>
            <person name="Pupko T."/>
            <person name="Shuman H.A."/>
            <person name="Segal G."/>
        </authorList>
    </citation>
    <scope>NUCLEOTIDE SEQUENCE [LARGE SCALE GENOMIC DNA]</scope>
    <source>
        <strain evidence="5 6">ATCC 700990</strain>
    </source>
</reference>
<comment type="caution">
    <text evidence="5">The sequence shown here is derived from an EMBL/GenBank/DDBJ whole genome shotgun (WGS) entry which is preliminary data.</text>
</comment>
<evidence type="ECO:0000313" key="5">
    <source>
        <dbReference type="EMBL" id="KTC93534.1"/>
    </source>
</evidence>
<accession>A0A0W0TD71</accession>
<keyword evidence="3" id="KW-0233">DNA recombination</keyword>
<sequence>MLVRCYLAYALSYRDVEELALERGLKVDHSTIHRWVIEYSPKLEESFRRRYKRQTGGSWRMDETYIKIKGQWMYLYRAVDKEGNTVDFMLSEKRDEPAARAFFLKAIGSNGAPHTVTKDKSGANKAGIDTINLRLALLFMIGGLFLQINVRQVKYLNNIVEQDHRFIKKVTKPMKGFKAFHSAEATLSGIELHHMLRKEQHLKAENQSLFDQFYGLAA</sequence>
<protein>
    <submittedName>
        <fullName evidence="5">Transposase</fullName>
    </submittedName>
</protein>
<evidence type="ECO:0000256" key="2">
    <source>
        <dbReference type="ARBA" id="ARBA00023125"/>
    </source>
</evidence>
<evidence type="ECO:0000256" key="3">
    <source>
        <dbReference type="ARBA" id="ARBA00023172"/>
    </source>
</evidence>
<dbReference type="PANTHER" id="PTHR35528">
    <property type="entry name" value="BLL1675 PROTEIN"/>
    <property type="match status" value="1"/>
</dbReference>
<evidence type="ECO:0000259" key="4">
    <source>
        <dbReference type="PROSITE" id="PS50994"/>
    </source>
</evidence>
<evidence type="ECO:0000256" key="1">
    <source>
        <dbReference type="ARBA" id="ARBA00022578"/>
    </source>
</evidence>
<keyword evidence="6" id="KW-1185">Reference proteome</keyword>
<dbReference type="PANTHER" id="PTHR35528:SF3">
    <property type="entry name" value="BLL1675 PROTEIN"/>
    <property type="match status" value="1"/>
</dbReference>
<name>A0A0W0TD71_9GAMM</name>